<proteinExistence type="predicted"/>
<dbReference type="Proteomes" id="UP000045285">
    <property type="component" value="Unassembled WGS sequence"/>
</dbReference>
<feature type="domain" description="Co-chaperone DjlA N-terminal" evidence="1">
    <location>
        <begin position="41"/>
        <end position="157"/>
    </location>
</feature>
<keyword evidence="3" id="KW-1185">Reference proteome</keyword>
<dbReference type="Gene3D" id="1.10.3680.10">
    <property type="entry name" value="TerB-like"/>
    <property type="match status" value="1"/>
</dbReference>
<evidence type="ECO:0000313" key="2">
    <source>
        <dbReference type="EMBL" id="CDX22901.1"/>
    </source>
</evidence>
<dbReference type="CDD" id="cd07313">
    <property type="entry name" value="terB_like_2"/>
    <property type="match status" value="1"/>
</dbReference>
<protein>
    <recommendedName>
        <fullName evidence="1">Co-chaperone DjlA N-terminal domain-containing protein</fullName>
    </recommendedName>
</protein>
<gene>
    <name evidence="2" type="ORF">MPL3356_40137</name>
</gene>
<evidence type="ECO:0000313" key="3">
    <source>
        <dbReference type="Proteomes" id="UP000045285"/>
    </source>
</evidence>
<sequence>MADKKDLAGREKSSMFERVLSFLRDLPASGAAKPSADDPRVAASALLYHVMNADGVRQDVEWERFKQILAETYSVSGAELDALAAAGERADNEAIDLYAFTSVLKRDLDAEARKAFIGLMWEIVYADGELDELEDNTVWRVAELIGVERRDRIEARQKAAAEAPGAKGESSDE</sequence>
<organism evidence="2 3">
    <name type="scientific">Mesorhizobium plurifarium</name>
    <dbReference type="NCBI Taxonomy" id="69974"/>
    <lineage>
        <taxon>Bacteria</taxon>
        <taxon>Pseudomonadati</taxon>
        <taxon>Pseudomonadota</taxon>
        <taxon>Alphaproteobacteria</taxon>
        <taxon>Hyphomicrobiales</taxon>
        <taxon>Phyllobacteriaceae</taxon>
        <taxon>Mesorhizobium</taxon>
    </lineage>
</organism>
<dbReference type="InterPro" id="IPR029024">
    <property type="entry name" value="TerB-like"/>
</dbReference>
<accession>A0A090FVI2</accession>
<evidence type="ECO:0000259" key="1">
    <source>
        <dbReference type="Pfam" id="PF05099"/>
    </source>
</evidence>
<dbReference type="AlphaFoldDB" id="A0A090FVI2"/>
<dbReference type="InterPro" id="IPR007791">
    <property type="entry name" value="DjlA_N"/>
</dbReference>
<dbReference type="Pfam" id="PF05099">
    <property type="entry name" value="TerB"/>
    <property type="match status" value="1"/>
</dbReference>
<dbReference type="EMBL" id="CCMZ01000034">
    <property type="protein sequence ID" value="CDX22901.1"/>
    <property type="molecule type" value="Genomic_DNA"/>
</dbReference>
<dbReference type="SUPFAM" id="SSF158682">
    <property type="entry name" value="TerB-like"/>
    <property type="match status" value="1"/>
</dbReference>
<dbReference type="STRING" id="69974.MPLDJ20_90032"/>
<reference evidence="3" key="1">
    <citation type="submission" date="2014-08" db="EMBL/GenBank/DDBJ databases">
        <authorList>
            <person name="Moulin L."/>
        </authorList>
    </citation>
    <scope>NUCLEOTIDE SEQUENCE [LARGE SCALE GENOMIC DNA]</scope>
</reference>
<name>A0A090FVI2_MESPL</name>